<evidence type="ECO:0000313" key="1">
    <source>
        <dbReference type="EMBL" id="CDN54751.1"/>
    </source>
</evidence>
<proteinExistence type="predicted"/>
<dbReference type="PATRIC" id="fig|1028801.3.peg.2451"/>
<organism evidence="1 2">
    <name type="scientific">Neorhizobium galegae bv. officinalis bv. officinalis str. HAMBI 1141</name>
    <dbReference type="NCBI Taxonomy" id="1028801"/>
    <lineage>
        <taxon>Bacteria</taxon>
        <taxon>Pseudomonadati</taxon>
        <taxon>Pseudomonadota</taxon>
        <taxon>Alphaproteobacteria</taxon>
        <taxon>Hyphomicrobiales</taxon>
        <taxon>Rhizobiaceae</taxon>
        <taxon>Rhizobium/Agrobacterium group</taxon>
        <taxon>Neorhizobium</taxon>
    </lineage>
</organism>
<dbReference type="Proteomes" id="UP000028186">
    <property type="component" value="Chromosome I"/>
</dbReference>
<sequence length="134" mass="13852">MTAMTQARQPVEMEGIYSSAPVKGATTILQGALTVMEAGLAIPGKTGLNLIVLGISDRTVKNAGADGAEKVLAKRTVAKLFNLGADAILPGDVGKDCYIVDDQTVAKTNGTNTRSVAGKIIQVDSDGVFVRVGY</sequence>
<dbReference type="EMBL" id="HG938355">
    <property type="protein sequence ID" value="CDN54751.1"/>
    <property type="molecule type" value="Genomic_DNA"/>
</dbReference>
<dbReference type="AlphaFoldDB" id="A0A068T9P7"/>
<gene>
    <name evidence="1" type="ORF">RG1141_CH24130</name>
</gene>
<dbReference type="eggNOG" id="ENOG5032RYD">
    <property type="taxonomic scope" value="Bacteria"/>
</dbReference>
<dbReference type="KEGG" id="ngl:RG1141_CH24130"/>
<name>A0A068T9P7_NEOGA</name>
<accession>A0A068T9P7</accession>
<reference evidence="2" key="1">
    <citation type="journal article" date="2014" name="BMC Genomics">
        <title>Genome sequencing of two Neorhizobium galegae strains reveals a noeT gene responsible for the unusual acetylation of the nodulation factors.</title>
        <authorList>
            <person name="Osterman J."/>
            <person name="Marsh J."/>
            <person name="Laine P.K."/>
            <person name="Zeng Z."/>
            <person name="Alatalo E."/>
            <person name="Sullivan J.T."/>
            <person name="Young J.P."/>
            <person name="Thomas-Oates J."/>
            <person name="Paulin L."/>
            <person name="Lindstrom K."/>
        </authorList>
    </citation>
    <scope>NUCLEOTIDE SEQUENCE [LARGE SCALE GENOMIC DNA]</scope>
    <source>
        <strain evidence="2">HAMBI 1141</strain>
    </source>
</reference>
<dbReference type="RefSeq" id="WP_038544060.1">
    <property type="nucleotide sequence ID" value="NZ_HG938355.1"/>
</dbReference>
<dbReference type="HOGENOM" id="CLU_150547_0_0_5"/>
<protein>
    <submittedName>
        <fullName evidence="1">Uncharacterized protein</fullName>
    </submittedName>
</protein>
<evidence type="ECO:0000313" key="2">
    <source>
        <dbReference type="Proteomes" id="UP000028186"/>
    </source>
</evidence>